<protein>
    <submittedName>
        <fullName evidence="5">Putative c repressor</fullName>
        <ecNumber evidence="5">3.4.21.88</ecNumber>
    </submittedName>
</protein>
<keyword evidence="3" id="KW-0804">Transcription</keyword>
<evidence type="ECO:0000256" key="3">
    <source>
        <dbReference type="ARBA" id="ARBA00023163"/>
    </source>
</evidence>
<dbReference type="AlphaFoldDB" id="W6R2E7"/>
<accession>W6R2E7</accession>
<keyword evidence="2" id="KW-0238">DNA-binding</keyword>
<dbReference type="CDD" id="cd06529">
    <property type="entry name" value="S24_LexA-like"/>
    <property type="match status" value="1"/>
</dbReference>
<organism evidence="5 6">
    <name type="scientific">Ectopseudomonas oleovorans (strain CECT 5344)</name>
    <name type="common">Pseudomonas pseudoalcaligenes</name>
    <dbReference type="NCBI Taxonomy" id="1182590"/>
    <lineage>
        <taxon>Bacteria</taxon>
        <taxon>Pseudomonadati</taxon>
        <taxon>Pseudomonadota</taxon>
        <taxon>Gammaproteobacteria</taxon>
        <taxon>Pseudomonadales</taxon>
        <taxon>Pseudomonadaceae</taxon>
        <taxon>Ectopseudomonas</taxon>
    </lineage>
</organism>
<dbReference type="InterPro" id="IPR039418">
    <property type="entry name" value="LexA-like"/>
</dbReference>
<keyword evidence="1" id="KW-0805">Transcription regulation</keyword>
<dbReference type="KEGG" id="ppse:BN5_3881"/>
<dbReference type="InterPro" id="IPR010982">
    <property type="entry name" value="Lambda_DNA-bd_dom_sf"/>
</dbReference>
<sequence>MLGKSMTYVESDESDAAKAERPIPLGGVGCFGDRLKEVMGSTAARAFARNCGLSEGAIRSYLSGETFPTLDRLAQIAHASKVDAMWLAFGGTAKVEEDAYAYIPLYDARCSAGNGAWNERSRVLVNLSFTRYSLRKKGLTPDNLVCLRVDGDSMMGLLEDGDTVMIDQSRNMLEGEGVYVVLLDDHLYAKRLQRQFDGSVLIISHNKEYKEMTVPKDRLAELQIIGRVVWAGGWMI</sequence>
<dbReference type="InterPro" id="IPR036286">
    <property type="entry name" value="LexA/Signal_pep-like_sf"/>
</dbReference>
<dbReference type="Gene3D" id="2.10.109.10">
    <property type="entry name" value="Umud Fragment, subunit A"/>
    <property type="match status" value="1"/>
</dbReference>
<dbReference type="Proteomes" id="UP000032841">
    <property type="component" value="Chromosome"/>
</dbReference>
<feature type="domain" description="HTH cro/C1-type" evidence="4">
    <location>
        <begin position="45"/>
        <end position="87"/>
    </location>
</feature>
<evidence type="ECO:0000313" key="6">
    <source>
        <dbReference type="Proteomes" id="UP000032841"/>
    </source>
</evidence>
<dbReference type="GO" id="GO:0004252">
    <property type="term" value="F:serine-type endopeptidase activity"/>
    <property type="evidence" value="ECO:0007669"/>
    <property type="project" value="UniProtKB-EC"/>
</dbReference>
<dbReference type="PANTHER" id="PTHR40661">
    <property type="match status" value="1"/>
</dbReference>
<evidence type="ECO:0000259" key="4">
    <source>
        <dbReference type="PROSITE" id="PS50943"/>
    </source>
</evidence>
<dbReference type="Pfam" id="PF00717">
    <property type="entry name" value="Peptidase_S24"/>
    <property type="match status" value="1"/>
</dbReference>
<dbReference type="PROSITE" id="PS50943">
    <property type="entry name" value="HTH_CROC1"/>
    <property type="match status" value="1"/>
</dbReference>
<dbReference type="HOGENOM" id="CLU_066192_1_2_6"/>
<reference evidence="5 6" key="1">
    <citation type="submission" date="2013-11" db="EMBL/GenBank/DDBJ databases">
        <title>Complete genome sequence of the cyanide-degrading bacterium Pseudomonas pseudoalcaligenes CECT 5344.</title>
        <authorList>
            <person name="Wibberg D."/>
            <person name="Puehler A."/>
            <person name="Schlueter A."/>
        </authorList>
    </citation>
    <scope>NUCLEOTIDE SEQUENCE [LARGE SCALE GENOMIC DNA]</scope>
    <source>
        <strain evidence="6">CECT 5344</strain>
    </source>
</reference>
<dbReference type="SUPFAM" id="SSF47413">
    <property type="entry name" value="lambda repressor-like DNA-binding domains"/>
    <property type="match status" value="1"/>
</dbReference>
<dbReference type="EC" id="3.4.21.88" evidence="5"/>
<dbReference type="eggNOG" id="COG2932">
    <property type="taxonomic scope" value="Bacteria"/>
</dbReference>
<proteinExistence type="predicted"/>
<name>W6R2E7_ECTO5</name>
<dbReference type="GO" id="GO:0003677">
    <property type="term" value="F:DNA binding"/>
    <property type="evidence" value="ECO:0007669"/>
    <property type="project" value="UniProtKB-KW"/>
</dbReference>
<evidence type="ECO:0000256" key="2">
    <source>
        <dbReference type="ARBA" id="ARBA00023125"/>
    </source>
</evidence>
<dbReference type="PANTHER" id="PTHR40661:SF3">
    <property type="entry name" value="FELS-1 PROPHAGE TRANSCRIPTIONAL REGULATOR"/>
    <property type="match status" value="1"/>
</dbReference>
<evidence type="ECO:0000256" key="1">
    <source>
        <dbReference type="ARBA" id="ARBA00023015"/>
    </source>
</evidence>
<keyword evidence="5" id="KW-0378">Hydrolase</keyword>
<evidence type="ECO:0000313" key="5">
    <source>
        <dbReference type="EMBL" id="CDM42423.1"/>
    </source>
</evidence>
<dbReference type="InterPro" id="IPR001387">
    <property type="entry name" value="Cro/C1-type_HTH"/>
</dbReference>
<dbReference type="EMBL" id="HG916826">
    <property type="protein sequence ID" value="CDM42423.1"/>
    <property type="molecule type" value="Genomic_DNA"/>
</dbReference>
<dbReference type="Gene3D" id="1.10.260.40">
    <property type="entry name" value="lambda repressor-like DNA-binding domains"/>
    <property type="match status" value="1"/>
</dbReference>
<dbReference type="SUPFAM" id="SSF51306">
    <property type="entry name" value="LexA/Signal peptidase"/>
    <property type="match status" value="1"/>
</dbReference>
<gene>
    <name evidence="5" type="ORF">BN5_3881</name>
</gene>
<dbReference type="InterPro" id="IPR015927">
    <property type="entry name" value="Peptidase_S24_S26A/B/C"/>
</dbReference>